<reference evidence="13 14" key="1">
    <citation type="journal article" date="2018" name="Genome Biol. Evol.">
        <title>The Genome Sequence of "Candidatus Fokinia solitaria": Insights on Reductive Evolution in Rickettsiales.</title>
        <authorList>
            <person name="Floriano A.M."/>
            <person name="Castelli M."/>
            <person name="Krenek S."/>
            <person name="Berendonk T.U."/>
            <person name="Bazzocchi C."/>
            <person name="Petroni G."/>
            <person name="Sassera D."/>
        </authorList>
    </citation>
    <scope>NUCLEOTIDE SEQUENCE [LARGE SCALE GENOMIC DNA]</scope>
    <source>
        <strain evidence="13">Rio ETE_ALG 3VII</strain>
    </source>
</reference>
<evidence type="ECO:0000256" key="10">
    <source>
        <dbReference type="ARBA" id="ARBA00025049"/>
    </source>
</evidence>
<dbReference type="GO" id="GO:0016020">
    <property type="term" value="C:membrane"/>
    <property type="evidence" value="ECO:0007669"/>
    <property type="project" value="GOC"/>
</dbReference>
<dbReference type="GO" id="GO:0006633">
    <property type="term" value="P:fatty acid biosynthetic process"/>
    <property type="evidence" value="ECO:0007669"/>
    <property type="project" value="InterPro"/>
</dbReference>
<evidence type="ECO:0000256" key="7">
    <source>
        <dbReference type="ARBA" id="ARBA00022556"/>
    </source>
</evidence>
<dbReference type="GO" id="GO:0005737">
    <property type="term" value="C:cytoplasm"/>
    <property type="evidence" value="ECO:0007669"/>
    <property type="project" value="UniProtKB-SubCell"/>
</dbReference>
<dbReference type="SUPFAM" id="SSF54637">
    <property type="entry name" value="Thioesterase/thiol ester dehydrase-isomerase"/>
    <property type="match status" value="1"/>
</dbReference>
<evidence type="ECO:0000313" key="14">
    <source>
        <dbReference type="Proteomes" id="UP000244519"/>
    </source>
</evidence>
<dbReference type="NCBIfam" id="NF000582">
    <property type="entry name" value="PRK00006.1"/>
    <property type="match status" value="1"/>
</dbReference>
<dbReference type="Gene3D" id="3.10.129.10">
    <property type="entry name" value="Hotdog Thioesterase"/>
    <property type="match status" value="1"/>
</dbReference>
<keyword evidence="5" id="KW-0963">Cytoplasm</keyword>
<keyword evidence="9" id="KW-0456">Lyase</keyword>
<dbReference type="GO" id="GO:0009245">
    <property type="term" value="P:lipid A biosynthetic process"/>
    <property type="evidence" value="ECO:0007669"/>
    <property type="project" value="UniProtKB-KW"/>
</dbReference>
<evidence type="ECO:0000256" key="5">
    <source>
        <dbReference type="ARBA" id="ARBA00022490"/>
    </source>
</evidence>
<sequence>MIYDTNWIKSKLPHRYPFLLVDRILEISENSIRGLKNFTVNEYFFSGHFPEKAIVPGVLLVEAMAQVAGILISHKSNDTENLGFLVNIENATFKQMVTPGDSVVLEATVDRCRGNFWKFHCFAKIEKDDVASAKIALMMSKAQ</sequence>
<dbReference type="PANTHER" id="PTHR30272:SF1">
    <property type="entry name" value="3-HYDROXYACYL-[ACYL-CARRIER-PROTEIN] DEHYDRATASE"/>
    <property type="match status" value="1"/>
</dbReference>
<proteinExistence type="inferred from homology"/>
<dbReference type="OrthoDB" id="9772788at2"/>
<dbReference type="Pfam" id="PF07977">
    <property type="entry name" value="FabA"/>
    <property type="match status" value="1"/>
</dbReference>
<keyword evidence="8" id="KW-0443">Lipid metabolism</keyword>
<dbReference type="RefSeq" id="WP_108673562.1">
    <property type="nucleotide sequence ID" value="NZ_CP025989.1"/>
</dbReference>
<dbReference type="NCBIfam" id="TIGR01750">
    <property type="entry name" value="fabZ"/>
    <property type="match status" value="1"/>
</dbReference>
<evidence type="ECO:0000313" key="13">
    <source>
        <dbReference type="EMBL" id="AWD33259.1"/>
    </source>
</evidence>
<evidence type="ECO:0000256" key="8">
    <source>
        <dbReference type="ARBA" id="ARBA00023098"/>
    </source>
</evidence>
<dbReference type="InterPro" id="IPR010084">
    <property type="entry name" value="FabZ"/>
</dbReference>
<dbReference type="PANTHER" id="PTHR30272">
    <property type="entry name" value="3-HYDROXYACYL-[ACYL-CARRIER-PROTEIN] DEHYDRATASE"/>
    <property type="match status" value="1"/>
</dbReference>
<dbReference type="InterPro" id="IPR029069">
    <property type="entry name" value="HotDog_dom_sf"/>
</dbReference>
<evidence type="ECO:0000256" key="1">
    <source>
        <dbReference type="ARBA" id="ARBA00004496"/>
    </source>
</evidence>
<evidence type="ECO:0000256" key="12">
    <source>
        <dbReference type="ARBA" id="ARBA00032213"/>
    </source>
</evidence>
<comment type="subcellular location">
    <subcellularLocation>
        <location evidence="1">Cytoplasm</location>
    </subcellularLocation>
</comment>
<dbReference type="EMBL" id="CP025989">
    <property type="protein sequence ID" value="AWD33259.1"/>
    <property type="molecule type" value="Genomic_DNA"/>
</dbReference>
<accession>A0A2U8BSD7</accession>
<name>A0A2U8BSD7_9RICK</name>
<keyword evidence="14" id="KW-1185">Reference proteome</keyword>
<keyword evidence="7" id="KW-0441">Lipid A biosynthesis</keyword>
<evidence type="ECO:0000256" key="6">
    <source>
        <dbReference type="ARBA" id="ARBA00022516"/>
    </source>
</evidence>
<gene>
    <name evidence="13" type="ORF">Fsol_00465</name>
</gene>
<dbReference type="AlphaFoldDB" id="A0A2U8BSD7"/>
<evidence type="ECO:0000256" key="9">
    <source>
        <dbReference type="ARBA" id="ARBA00023239"/>
    </source>
</evidence>
<protein>
    <recommendedName>
        <fullName evidence="4">3-hydroxyacyl-[acyl-carrier-protein] dehydratase FabZ</fullName>
        <ecNumber evidence="3">4.2.1.59</ecNumber>
    </recommendedName>
    <alternativeName>
        <fullName evidence="11">(3R)-hydroxymyristoyl-[acyl-carrier-protein] dehydratase</fullName>
    </alternativeName>
    <alternativeName>
        <fullName evidence="12">Beta-hydroxyacyl-ACP dehydratase</fullName>
    </alternativeName>
</protein>
<dbReference type="KEGG" id="fso:Fsol_00465"/>
<evidence type="ECO:0000256" key="4">
    <source>
        <dbReference type="ARBA" id="ARBA00017176"/>
    </source>
</evidence>
<comment type="similarity">
    <text evidence="2">Belongs to the thioester dehydratase family. FabZ subfamily.</text>
</comment>
<evidence type="ECO:0000256" key="3">
    <source>
        <dbReference type="ARBA" id="ARBA00013167"/>
    </source>
</evidence>
<keyword evidence="6" id="KW-0444">Lipid biosynthesis</keyword>
<comment type="function">
    <text evidence="10">Involved in unsaturated fatty acids biosynthesis. Catalyzes the dehydration of short chain beta-hydroxyacyl-ACPs and long chain saturated and unsaturated beta-hydroxyacyl-ACPs.</text>
</comment>
<evidence type="ECO:0000256" key="2">
    <source>
        <dbReference type="ARBA" id="ARBA00009174"/>
    </source>
</evidence>
<dbReference type="GO" id="GO:0019171">
    <property type="term" value="F:(3R)-hydroxyacyl-[acyl-carrier-protein] dehydratase activity"/>
    <property type="evidence" value="ECO:0007669"/>
    <property type="project" value="UniProtKB-EC"/>
</dbReference>
<evidence type="ECO:0000256" key="11">
    <source>
        <dbReference type="ARBA" id="ARBA00029890"/>
    </source>
</evidence>
<organism evidence="13 14">
    <name type="scientific">Candidatus Fokinia solitaria</name>
    <dbReference type="NCBI Taxonomy" id="1802984"/>
    <lineage>
        <taxon>Bacteria</taxon>
        <taxon>Pseudomonadati</taxon>
        <taxon>Pseudomonadota</taxon>
        <taxon>Alphaproteobacteria</taxon>
        <taxon>Rickettsiales</taxon>
        <taxon>Candidatus Midichloriaceae</taxon>
        <taxon>Candidatus Fokinia</taxon>
    </lineage>
</organism>
<dbReference type="EC" id="4.2.1.59" evidence="3"/>
<dbReference type="CDD" id="cd01288">
    <property type="entry name" value="FabZ"/>
    <property type="match status" value="1"/>
</dbReference>
<dbReference type="Proteomes" id="UP000244519">
    <property type="component" value="Chromosome"/>
</dbReference>
<dbReference type="FunFam" id="3.10.129.10:FF:000001">
    <property type="entry name" value="3-hydroxyacyl-[acyl-carrier-protein] dehydratase FabZ"/>
    <property type="match status" value="1"/>
</dbReference>
<dbReference type="InterPro" id="IPR013114">
    <property type="entry name" value="FabA_FabZ"/>
</dbReference>